<protein>
    <submittedName>
        <fullName evidence="1">Uncharacterized protein</fullName>
    </submittedName>
</protein>
<name>A0A517Z0M7_9PLAN</name>
<dbReference type="Proteomes" id="UP000320496">
    <property type="component" value="Chromosome"/>
</dbReference>
<proteinExistence type="predicted"/>
<evidence type="ECO:0000313" key="1">
    <source>
        <dbReference type="EMBL" id="QDU36027.1"/>
    </source>
</evidence>
<evidence type="ECO:0000313" key="2">
    <source>
        <dbReference type="Proteomes" id="UP000320496"/>
    </source>
</evidence>
<keyword evidence="2" id="KW-1185">Reference proteome</keyword>
<dbReference type="RefSeq" id="WP_145366733.1">
    <property type="nucleotide sequence ID" value="NZ_CP036275.1"/>
</dbReference>
<dbReference type="EMBL" id="CP036275">
    <property type="protein sequence ID" value="QDU36027.1"/>
    <property type="molecule type" value="Genomic_DNA"/>
</dbReference>
<reference evidence="1 2" key="1">
    <citation type="submission" date="2019-02" db="EMBL/GenBank/DDBJ databases">
        <title>Deep-cultivation of Planctomycetes and their phenomic and genomic characterization uncovers novel biology.</title>
        <authorList>
            <person name="Wiegand S."/>
            <person name="Jogler M."/>
            <person name="Boedeker C."/>
            <person name="Pinto D."/>
            <person name="Vollmers J."/>
            <person name="Rivas-Marin E."/>
            <person name="Kohn T."/>
            <person name="Peeters S.H."/>
            <person name="Heuer A."/>
            <person name="Rast P."/>
            <person name="Oberbeckmann S."/>
            <person name="Bunk B."/>
            <person name="Jeske O."/>
            <person name="Meyerdierks A."/>
            <person name="Storesund J.E."/>
            <person name="Kallscheuer N."/>
            <person name="Luecker S."/>
            <person name="Lage O.M."/>
            <person name="Pohl T."/>
            <person name="Merkel B.J."/>
            <person name="Hornburger P."/>
            <person name="Mueller R.-W."/>
            <person name="Bruemmer F."/>
            <person name="Labrenz M."/>
            <person name="Spormann A.M."/>
            <person name="Op den Camp H."/>
            <person name="Overmann J."/>
            <person name="Amann R."/>
            <person name="Jetten M.S.M."/>
            <person name="Mascher T."/>
            <person name="Medema M.H."/>
            <person name="Devos D.P."/>
            <person name="Kaster A.-K."/>
            <person name="Ovreas L."/>
            <person name="Rohde M."/>
            <person name="Galperin M.Y."/>
            <person name="Jogler C."/>
        </authorList>
    </citation>
    <scope>NUCLEOTIDE SEQUENCE [LARGE SCALE GENOMIC DNA]</scope>
    <source>
        <strain evidence="1 2">Mal4</strain>
    </source>
</reference>
<dbReference type="KEGG" id="mri:Mal4_03100"/>
<accession>A0A517Z0M7</accession>
<gene>
    <name evidence="1" type="ORF">Mal4_03100</name>
</gene>
<dbReference type="OrthoDB" id="5243643at2"/>
<sequence length="226" mass="25741">MKVLVVRRTIATWKARYRTCPLHNSVFHGRECNGDLTKSTGIDESGDVTFSMSGTCHVVRSGRFCPDVFCPGIWMIVADSIRERLDQLGRITFSRVIFDKLVDVELPALGDASWFERTTYPTEPEPDLEWIDLPDVPSFHEAIGDYFVVGGPVVERIRNQLSDIQEVTCDFGSFPRKPKESTVMSKQLLEEFPITWNGCYFFREDAFEVIAPHLDLDYFSVACVTI</sequence>
<dbReference type="AlphaFoldDB" id="A0A517Z0M7"/>
<organism evidence="1 2">
    <name type="scientific">Maioricimonas rarisocia</name>
    <dbReference type="NCBI Taxonomy" id="2528026"/>
    <lineage>
        <taxon>Bacteria</taxon>
        <taxon>Pseudomonadati</taxon>
        <taxon>Planctomycetota</taxon>
        <taxon>Planctomycetia</taxon>
        <taxon>Planctomycetales</taxon>
        <taxon>Planctomycetaceae</taxon>
        <taxon>Maioricimonas</taxon>
    </lineage>
</organism>